<keyword evidence="1" id="KW-1133">Transmembrane helix</keyword>
<comment type="caution">
    <text evidence="4">The sequence shown here is derived from an EMBL/GenBank/DDBJ whole genome shotgun (WGS) entry which is preliminary data.</text>
</comment>
<evidence type="ECO:0000259" key="3">
    <source>
        <dbReference type="Pfam" id="PF21946"/>
    </source>
</evidence>
<dbReference type="Proteomes" id="UP001595816">
    <property type="component" value="Unassembled WGS sequence"/>
</dbReference>
<accession>A0ABV8LTW3</accession>
<evidence type="ECO:0000256" key="2">
    <source>
        <dbReference type="SAM" id="SignalP"/>
    </source>
</evidence>
<organism evidence="4 5">
    <name type="scientific">Hamadaea flava</name>
    <dbReference type="NCBI Taxonomy" id="1742688"/>
    <lineage>
        <taxon>Bacteria</taxon>
        <taxon>Bacillati</taxon>
        <taxon>Actinomycetota</taxon>
        <taxon>Actinomycetes</taxon>
        <taxon>Micromonosporales</taxon>
        <taxon>Micromonosporaceae</taxon>
        <taxon>Hamadaea</taxon>
    </lineage>
</organism>
<keyword evidence="1" id="KW-0472">Membrane</keyword>
<protein>
    <submittedName>
        <fullName evidence="4">DUF3153 domain-containing protein</fullName>
    </submittedName>
</protein>
<feature type="transmembrane region" description="Helical" evidence="1">
    <location>
        <begin position="193"/>
        <end position="215"/>
    </location>
</feature>
<gene>
    <name evidence="4" type="ORF">ACFOZ4_28125</name>
</gene>
<evidence type="ECO:0000313" key="4">
    <source>
        <dbReference type="EMBL" id="MFC4134497.1"/>
    </source>
</evidence>
<feature type="chain" id="PRO_5046634561" evidence="2">
    <location>
        <begin position="23"/>
        <end position="237"/>
    </location>
</feature>
<evidence type="ECO:0000256" key="1">
    <source>
        <dbReference type="SAM" id="Phobius"/>
    </source>
</evidence>
<feature type="domain" description="LppM" evidence="3">
    <location>
        <begin position="26"/>
        <end position="186"/>
    </location>
</feature>
<evidence type="ECO:0000313" key="5">
    <source>
        <dbReference type="Proteomes" id="UP001595816"/>
    </source>
</evidence>
<keyword evidence="5" id="KW-1185">Reference proteome</keyword>
<dbReference type="InterPro" id="IPR053807">
    <property type="entry name" value="LppM"/>
</dbReference>
<dbReference type="Pfam" id="PF21946">
    <property type="entry name" value="LppM"/>
    <property type="match status" value="1"/>
</dbReference>
<feature type="signal peptide" evidence="2">
    <location>
        <begin position="1"/>
        <end position="22"/>
    </location>
</feature>
<sequence>MRTPLAAARATLALLIAGLALAGCMKVDAALVVNSDDTVSGDVVLAVDRRLANVTGQSEDRLVATLGLDKEKLPATATIERYEDAGFVGVRVSYAKTPLAQFNGVSGRDAFTLVRSGNEYAFSGSVDLRTVNLLDPGIRAFADQFSFRIAVTFPGKVTEHNGVLSGKTVSWQPKAGEIRTLQARAKVDGPVPWVPLVAAGVGLAAVGTVLVVFLLSRRNRPRRIEEPTLVEYPHDML</sequence>
<dbReference type="RefSeq" id="WP_253761354.1">
    <property type="nucleotide sequence ID" value="NZ_JAMZDZ010000001.1"/>
</dbReference>
<dbReference type="PROSITE" id="PS51257">
    <property type="entry name" value="PROKAR_LIPOPROTEIN"/>
    <property type="match status" value="1"/>
</dbReference>
<keyword evidence="2" id="KW-0732">Signal</keyword>
<reference evidence="5" key="1">
    <citation type="journal article" date="2019" name="Int. J. Syst. Evol. Microbiol.">
        <title>The Global Catalogue of Microorganisms (GCM) 10K type strain sequencing project: providing services to taxonomists for standard genome sequencing and annotation.</title>
        <authorList>
            <consortium name="The Broad Institute Genomics Platform"/>
            <consortium name="The Broad Institute Genome Sequencing Center for Infectious Disease"/>
            <person name="Wu L."/>
            <person name="Ma J."/>
        </authorList>
    </citation>
    <scope>NUCLEOTIDE SEQUENCE [LARGE SCALE GENOMIC DNA]</scope>
    <source>
        <strain evidence="5">CGMCC 4.7289</strain>
    </source>
</reference>
<keyword evidence="1" id="KW-0812">Transmembrane</keyword>
<proteinExistence type="predicted"/>
<name>A0ABV8LTW3_9ACTN</name>
<dbReference type="EMBL" id="JBHSAY010000015">
    <property type="protein sequence ID" value="MFC4134497.1"/>
    <property type="molecule type" value="Genomic_DNA"/>
</dbReference>